<dbReference type="RefSeq" id="WP_209810899.1">
    <property type="nucleotide sequence ID" value="NZ_JAGGKT010000008.1"/>
</dbReference>
<dbReference type="PANTHER" id="PTHR45436">
    <property type="entry name" value="SENSOR HISTIDINE KINASE YKOH"/>
    <property type="match status" value="1"/>
</dbReference>
<dbReference type="InterPro" id="IPR036890">
    <property type="entry name" value="HATPase_C_sf"/>
</dbReference>
<dbReference type="Pfam" id="PF00672">
    <property type="entry name" value="HAMP"/>
    <property type="match status" value="1"/>
</dbReference>
<dbReference type="Proteomes" id="UP001519343">
    <property type="component" value="Unassembled WGS sequence"/>
</dbReference>
<dbReference type="Gene3D" id="6.10.340.10">
    <property type="match status" value="1"/>
</dbReference>
<dbReference type="EC" id="2.7.13.3" evidence="3"/>
<dbReference type="Pfam" id="PF00512">
    <property type="entry name" value="HisKA"/>
    <property type="match status" value="1"/>
</dbReference>
<dbReference type="SUPFAM" id="SSF47384">
    <property type="entry name" value="Homodimeric domain of signal transducing histidine kinase"/>
    <property type="match status" value="1"/>
</dbReference>
<evidence type="ECO:0000256" key="7">
    <source>
        <dbReference type="ARBA" id="ARBA00022679"/>
    </source>
</evidence>
<dbReference type="InterPro" id="IPR004358">
    <property type="entry name" value="Sig_transdc_His_kin-like_C"/>
</dbReference>
<proteinExistence type="predicted"/>
<evidence type="ECO:0000256" key="3">
    <source>
        <dbReference type="ARBA" id="ARBA00012438"/>
    </source>
</evidence>
<comment type="caution">
    <text evidence="18">The sequence shown here is derived from an EMBL/GenBank/DDBJ whole genome shotgun (WGS) entry which is preliminary data.</text>
</comment>
<evidence type="ECO:0000256" key="9">
    <source>
        <dbReference type="ARBA" id="ARBA00022741"/>
    </source>
</evidence>
<dbReference type="SMART" id="SM00387">
    <property type="entry name" value="HATPase_c"/>
    <property type="match status" value="1"/>
</dbReference>
<keyword evidence="8 15" id="KW-0812">Transmembrane</keyword>
<evidence type="ECO:0000313" key="18">
    <source>
        <dbReference type="EMBL" id="MBP1932868.1"/>
    </source>
</evidence>
<dbReference type="PROSITE" id="PS50109">
    <property type="entry name" value="HIS_KIN"/>
    <property type="match status" value="1"/>
</dbReference>
<evidence type="ECO:0000256" key="13">
    <source>
        <dbReference type="ARBA" id="ARBA00023012"/>
    </source>
</evidence>
<keyword evidence="6" id="KW-0597">Phosphoprotein</keyword>
<evidence type="ECO:0000256" key="11">
    <source>
        <dbReference type="ARBA" id="ARBA00022840"/>
    </source>
</evidence>
<dbReference type="InterPro" id="IPR003594">
    <property type="entry name" value="HATPase_dom"/>
</dbReference>
<sequence>MKIKWKLTIYSTLWLSLILIIFNILLYFFFLRVSTESEVALLYNKADIILSSDVTNVFQSEDELLENLVNNEIIRVLDEDGNIKQQVSADWKLAEIEPVPVLIRESELIHSDEGRILFVRVPILEHGNNMGTLEIGRALKTMDAYVQNLNSIQWTSTLLSIVFSLIGGYLFAQLALYPITEIIRTIKDIHGLGLSKRIDVSSNSKDEIYELSITFNEMLDRIESTFAQQQRFLADVSHELRTPLTVIESYANLLRRWGSKDPEIQEEAIREIKSEAERLRQLTESLLDIATIERENVNLAPLELVSFLKKSIKPFRHVYQRNIRLQVEKRQVFYPISEQRLKQLLVIFLDNAIKYSEKEVLVWLNEDQDFVEMGVKDKGIGIPEEDLPFVLDRFYRVDKVRNRSTGGKGLGLSIANSIASRYGGEMEVKSSPGQGTEVIVRFPKENLAGAKPMA</sequence>
<keyword evidence="5" id="KW-1003">Cell membrane</keyword>
<dbReference type="EMBL" id="JAGGKT010000008">
    <property type="protein sequence ID" value="MBP1932868.1"/>
    <property type="molecule type" value="Genomic_DNA"/>
</dbReference>
<dbReference type="PANTHER" id="PTHR45436:SF5">
    <property type="entry name" value="SENSOR HISTIDINE KINASE TRCS"/>
    <property type="match status" value="1"/>
</dbReference>
<evidence type="ECO:0000256" key="6">
    <source>
        <dbReference type="ARBA" id="ARBA00022553"/>
    </source>
</evidence>
<evidence type="ECO:0000259" key="17">
    <source>
        <dbReference type="PROSITE" id="PS50885"/>
    </source>
</evidence>
<feature type="transmembrane region" description="Helical" evidence="15">
    <location>
        <begin position="7"/>
        <end position="30"/>
    </location>
</feature>
<keyword evidence="14 15" id="KW-0472">Membrane</keyword>
<dbReference type="InterPro" id="IPR003661">
    <property type="entry name" value="HisK_dim/P_dom"/>
</dbReference>
<dbReference type="SUPFAM" id="SSF158472">
    <property type="entry name" value="HAMP domain-like"/>
    <property type="match status" value="1"/>
</dbReference>
<accession>A0ABS4GRH1</accession>
<dbReference type="Pfam" id="PF02518">
    <property type="entry name" value="HATPase_c"/>
    <property type="match status" value="1"/>
</dbReference>
<dbReference type="InterPro" id="IPR003660">
    <property type="entry name" value="HAMP_dom"/>
</dbReference>
<dbReference type="InterPro" id="IPR041610">
    <property type="entry name" value="ArlS_N"/>
</dbReference>
<dbReference type="GO" id="GO:0016301">
    <property type="term" value="F:kinase activity"/>
    <property type="evidence" value="ECO:0007669"/>
    <property type="project" value="UniProtKB-KW"/>
</dbReference>
<dbReference type="InterPro" id="IPR036097">
    <property type="entry name" value="HisK_dim/P_sf"/>
</dbReference>
<evidence type="ECO:0000256" key="14">
    <source>
        <dbReference type="ARBA" id="ARBA00023136"/>
    </source>
</evidence>
<evidence type="ECO:0000259" key="16">
    <source>
        <dbReference type="PROSITE" id="PS50109"/>
    </source>
</evidence>
<comment type="catalytic activity">
    <reaction evidence="1">
        <text>ATP + protein L-histidine = ADP + protein N-phospho-L-histidine.</text>
        <dbReference type="EC" id="2.7.13.3"/>
    </reaction>
</comment>
<evidence type="ECO:0000256" key="2">
    <source>
        <dbReference type="ARBA" id="ARBA00004651"/>
    </source>
</evidence>
<reference evidence="18 19" key="1">
    <citation type="submission" date="2021-03" db="EMBL/GenBank/DDBJ databases">
        <title>Genomic Encyclopedia of Type Strains, Phase IV (KMG-IV): sequencing the most valuable type-strain genomes for metagenomic binning, comparative biology and taxonomic classification.</title>
        <authorList>
            <person name="Goeker M."/>
        </authorList>
    </citation>
    <scope>NUCLEOTIDE SEQUENCE [LARGE SCALE GENOMIC DNA]</scope>
    <source>
        <strain evidence="18 19">DSM 24738</strain>
    </source>
</reference>
<name>A0ABS4GRH1_9BACL</name>
<feature type="domain" description="Histidine kinase" evidence="16">
    <location>
        <begin position="235"/>
        <end position="446"/>
    </location>
</feature>
<keyword evidence="9" id="KW-0547">Nucleotide-binding</keyword>
<evidence type="ECO:0000256" key="4">
    <source>
        <dbReference type="ARBA" id="ARBA00015735"/>
    </source>
</evidence>
<organism evidence="18 19">
    <name type="scientific">Ammoniphilus resinae</name>
    <dbReference type="NCBI Taxonomy" id="861532"/>
    <lineage>
        <taxon>Bacteria</taxon>
        <taxon>Bacillati</taxon>
        <taxon>Bacillota</taxon>
        <taxon>Bacilli</taxon>
        <taxon>Bacillales</taxon>
        <taxon>Paenibacillaceae</taxon>
        <taxon>Aneurinibacillus group</taxon>
        <taxon>Ammoniphilus</taxon>
    </lineage>
</organism>
<keyword evidence="10 18" id="KW-0418">Kinase</keyword>
<dbReference type="SUPFAM" id="SSF55874">
    <property type="entry name" value="ATPase domain of HSP90 chaperone/DNA topoisomerase II/histidine kinase"/>
    <property type="match status" value="1"/>
</dbReference>
<dbReference type="Pfam" id="PF18719">
    <property type="entry name" value="ArlS_N"/>
    <property type="match status" value="1"/>
</dbReference>
<dbReference type="CDD" id="cd00075">
    <property type="entry name" value="HATPase"/>
    <property type="match status" value="1"/>
</dbReference>
<dbReference type="CDD" id="cd00082">
    <property type="entry name" value="HisKA"/>
    <property type="match status" value="1"/>
</dbReference>
<dbReference type="Gene3D" id="1.10.287.130">
    <property type="match status" value="1"/>
</dbReference>
<evidence type="ECO:0000256" key="10">
    <source>
        <dbReference type="ARBA" id="ARBA00022777"/>
    </source>
</evidence>
<keyword evidence="7" id="KW-0808">Transferase</keyword>
<dbReference type="InterPro" id="IPR050428">
    <property type="entry name" value="TCS_sensor_his_kinase"/>
</dbReference>
<keyword evidence="19" id="KW-1185">Reference proteome</keyword>
<keyword evidence="13" id="KW-0902">Two-component regulatory system</keyword>
<dbReference type="PROSITE" id="PS50885">
    <property type="entry name" value="HAMP"/>
    <property type="match status" value="1"/>
</dbReference>
<keyword evidence="12 15" id="KW-1133">Transmembrane helix</keyword>
<dbReference type="SMART" id="SM00304">
    <property type="entry name" value="HAMP"/>
    <property type="match status" value="1"/>
</dbReference>
<dbReference type="InterPro" id="IPR005467">
    <property type="entry name" value="His_kinase_dom"/>
</dbReference>
<evidence type="ECO:0000256" key="15">
    <source>
        <dbReference type="SAM" id="Phobius"/>
    </source>
</evidence>
<evidence type="ECO:0000256" key="1">
    <source>
        <dbReference type="ARBA" id="ARBA00000085"/>
    </source>
</evidence>
<evidence type="ECO:0000313" key="19">
    <source>
        <dbReference type="Proteomes" id="UP001519343"/>
    </source>
</evidence>
<protein>
    <recommendedName>
        <fullName evidence="4">Signal transduction histidine-protein kinase ArlS</fullName>
        <ecNumber evidence="3">2.7.13.3</ecNumber>
    </recommendedName>
</protein>
<gene>
    <name evidence="18" type="ORF">J2Z37_002879</name>
</gene>
<keyword evidence="11" id="KW-0067">ATP-binding</keyword>
<comment type="subcellular location">
    <subcellularLocation>
        <location evidence="2">Cell membrane</location>
        <topology evidence="2">Multi-pass membrane protein</topology>
    </subcellularLocation>
</comment>
<feature type="domain" description="HAMP" evidence="17">
    <location>
        <begin position="178"/>
        <end position="227"/>
    </location>
</feature>
<evidence type="ECO:0000256" key="12">
    <source>
        <dbReference type="ARBA" id="ARBA00022989"/>
    </source>
</evidence>
<dbReference type="CDD" id="cd06225">
    <property type="entry name" value="HAMP"/>
    <property type="match status" value="1"/>
</dbReference>
<evidence type="ECO:0000256" key="5">
    <source>
        <dbReference type="ARBA" id="ARBA00022475"/>
    </source>
</evidence>
<dbReference type="PRINTS" id="PR00344">
    <property type="entry name" value="BCTRLSENSOR"/>
</dbReference>
<dbReference type="SMART" id="SM00388">
    <property type="entry name" value="HisKA"/>
    <property type="match status" value="1"/>
</dbReference>
<evidence type="ECO:0000256" key="8">
    <source>
        <dbReference type="ARBA" id="ARBA00022692"/>
    </source>
</evidence>
<dbReference type="Gene3D" id="3.30.565.10">
    <property type="entry name" value="Histidine kinase-like ATPase, C-terminal domain"/>
    <property type="match status" value="1"/>
</dbReference>